<gene>
    <name evidence="8" type="ORF">OLEA9_A113934</name>
</gene>
<evidence type="ECO:0000256" key="6">
    <source>
        <dbReference type="ARBA" id="ARBA00023136"/>
    </source>
</evidence>
<dbReference type="InterPro" id="IPR004895">
    <property type="entry name" value="Prenylated_rab_accept_PRA1"/>
</dbReference>
<dbReference type="Gramene" id="OE9A113934T1">
    <property type="protein sequence ID" value="OE9A113934C1"/>
    <property type="gene ID" value="OE9A113934"/>
</dbReference>
<evidence type="ECO:0000313" key="8">
    <source>
        <dbReference type="EMBL" id="CAA3032245.1"/>
    </source>
</evidence>
<comment type="similarity">
    <text evidence="3 7">Belongs to the PRA1 family.</text>
</comment>
<feature type="transmembrane region" description="Helical" evidence="7">
    <location>
        <begin position="120"/>
        <end position="140"/>
    </location>
</feature>
<keyword evidence="6 7" id="KW-0472">Membrane</keyword>
<dbReference type="PANTHER" id="PTHR19317:SF84">
    <property type="entry name" value="PRA1 FAMILY PROTEIN"/>
    <property type="match status" value="1"/>
</dbReference>
<dbReference type="Pfam" id="PF03208">
    <property type="entry name" value="PRA1"/>
    <property type="match status" value="1"/>
</dbReference>
<dbReference type="GO" id="GO:0005783">
    <property type="term" value="C:endoplasmic reticulum"/>
    <property type="evidence" value="ECO:0007669"/>
    <property type="project" value="TreeGrafter"/>
</dbReference>
<comment type="subcellular location">
    <subcellularLocation>
        <location evidence="2 7">Membrane</location>
        <topology evidence="2 7">Multi-pass membrane protein</topology>
    </subcellularLocation>
</comment>
<dbReference type="GO" id="GO:0016192">
    <property type="term" value="P:vesicle-mediated transport"/>
    <property type="evidence" value="ECO:0007669"/>
    <property type="project" value="TreeGrafter"/>
</dbReference>
<feature type="transmembrane region" description="Helical" evidence="7">
    <location>
        <begin position="68"/>
        <end position="86"/>
    </location>
</feature>
<reference evidence="8 9" key="1">
    <citation type="submission" date="2019-12" db="EMBL/GenBank/DDBJ databases">
        <authorList>
            <person name="Alioto T."/>
            <person name="Alioto T."/>
            <person name="Gomez Garrido J."/>
        </authorList>
    </citation>
    <scope>NUCLEOTIDE SEQUENCE [LARGE SCALE GENOMIC DNA]</scope>
</reference>
<keyword evidence="9" id="KW-1185">Reference proteome</keyword>
<dbReference type="GO" id="GO:0016020">
    <property type="term" value="C:membrane"/>
    <property type="evidence" value="ECO:0007669"/>
    <property type="project" value="UniProtKB-SubCell"/>
</dbReference>
<protein>
    <recommendedName>
        <fullName evidence="7">PRA1 family protein</fullName>
    </recommendedName>
</protein>
<comment type="caution">
    <text evidence="8">The sequence shown here is derived from an EMBL/GenBank/DDBJ whole genome shotgun (WGS) entry which is preliminary data.</text>
</comment>
<evidence type="ECO:0000256" key="4">
    <source>
        <dbReference type="ARBA" id="ARBA00022692"/>
    </source>
</evidence>
<evidence type="ECO:0000256" key="7">
    <source>
        <dbReference type="RuleBase" id="RU363107"/>
    </source>
</evidence>
<feature type="transmembrane region" description="Helical" evidence="7">
    <location>
        <begin position="92"/>
        <end position="108"/>
    </location>
</feature>
<evidence type="ECO:0000256" key="5">
    <source>
        <dbReference type="ARBA" id="ARBA00022989"/>
    </source>
</evidence>
<keyword evidence="4 7" id="KW-0812">Transmembrane</keyword>
<evidence type="ECO:0000313" key="9">
    <source>
        <dbReference type="Proteomes" id="UP000594638"/>
    </source>
</evidence>
<name>A0A8S0VHH1_OLEEU</name>
<dbReference type="GO" id="GO:0005794">
    <property type="term" value="C:Golgi apparatus"/>
    <property type="evidence" value="ECO:0007669"/>
    <property type="project" value="TreeGrafter"/>
</dbReference>
<comment type="function">
    <text evidence="1 7">May be involved in both secretory and endocytic intracellular trafficking in the endosomal/prevacuolar compartments.</text>
</comment>
<dbReference type="PANTHER" id="PTHR19317">
    <property type="entry name" value="PRENYLATED RAB ACCEPTOR 1-RELATED"/>
    <property type="match status" value="1"/>
</dbReference>
<dbReference type="OrthoDB" id="63113at2759"/>
<proteinExistence type="inferred from homology"/>
<dbReference type="AlphaFoldDB" id="A0A8S0VHH1"/>
<evidence type="ECO:0000256" key="1">
    <source>
        <dbReference type="ARBA" id="ARBA00002501"/>
    </source>
</evidence>
<evidence type="ECO:0000256" key="3">
    <source>
        <dbReference type="ARBA" id="ARBA00006483"/>
    </source>
</evidence>
<dbReference type="EMBL" id="CACTIH010009546">
    <property type="protein sequence ID" value="CAA3032245.1"/>
    <property type="molecule type" value="Genomic_DNA"/>
</dbReference>
<evidence type="ECO:0000256" key="2">
    <source>
        <dbReference type="ARBA" id="ARBA00004141"/>
    </source>
</evidence>
<dbReference type="Proteomes" id="UP000594638">
    <property type="component" value="Unassembled WGS sequence"/>
</dbReference>
<keyword evidence="5 7" id="KW-1133">Transmembrane helix</keyword>
<accession>A0A8S0VHH1</accession>
<keyword evidence="7" id="KW-0813">Transport</keyword>
<sequence>MSTGYSSLPTDYGSATAEGGVFIRAKSRMQLIYATSRPWRELFSHPASYTIPYSVSEFTSRFKRNFNYFRVNYAMIMLFILFLSLLWHPISMIVFLVVFVFWFLLYFFREEPIELFNRMLDDRVVSIVLGIVTIVCLIFTGVWLNILVSILIGLVILVLHAGFRATEDLFLDEDEVADGGLLSVVGSTYTVV</sequence>
<organism evidence="8 9">
    <name type="scientific">Olea europaea subsp. europaea</name>
    <dbReference type="NCBI Taxonomy" id="158383"/>
    <lineage>
        <taxon>Eukaryota</taxon>
        <taxon>Viridiplantae</taxon>
        <taxon>Streptophyta</taxon>
        <taxon>Embryophyta</taxon>
        <taxon>Tracheophyta</taxon>
        <taxon>Spermatophyta</taxon>
        <taxon>Magnoliopsida</taxon>
        <taxon>eudicotyledons</taxon>
        <taxon>Gunneridae</taxon>
        <taxon>Pentapetalae</taxon>
        <taxon>asterids</taxon>
        <taxon>lamiids</taxon>
        <taxon>Lamiales</taxon>
        <taxon>Oleaceae</taxon>
        <taxon>Oleeae</taxon>
        <taxon>Olea</taxon>
    </lineage>
</organism>